<accession>A0A6M8BAD7</accession>
<dbReference type="EMBL" id="CP053661">
    <property type="protein sequence ID" value="QKD83528.1"/>
    <property type="molecule type" value="Genomic_DNA"/>
</dbReference>
<dbReference type="Proteomes" id="UP000505210">
    <property type="component" value="Chromosome"/>
</dbReference>
<keyword evidence="2" id="KW-1185">Reference proteome</keyword>
<name>A0A6M8BAD7_9CYAN</name>
<organism evidence="1 2">
    <name type="scientific">Thermoleptolyngbya sichuanensis A183</name>
    <dbReference type="NCBI Taxonomy" id="2737172"/>
    <lineage>
        <taxon>Bacteria</taxon>
        <taxon>Bacillati</taxon>
        <taxon>Cyanobacteriota</taxon>
        <taxon>Cyanophyceae</taxon>
        <taxon>Oculatellales</taxon>
        <taxon>Oculatellaceae</taxon>
        <taxon>Thermoleptolyngbya</taxon>
        <taxon>Thermoleptolyngbya sichuanensis</taxon>
    </lineage>
</organism>
<dbReference type="AlphaFoldDB" id="A0A6M8BAD7"/>
<gene>
    <name evidence="1" type="ORF">HPC62_16165</name>
</gene>
<sequence>MSLEVTAEKAQQIVTIILNLLGNPANDIQLRALEAFRAGDSERIKFLSTTHPEDHFCRALNYLISVPKLTPNTFTIAAEALRAAGDHVRSEALREGGKALELIFSDESL</sequence>
<dbReference type="KEGG" id="theu:HPC62_16165"/>
<reference evidence="1 2" key="1">
    <citation type="submission" date="2020-05" db="EMBL/GenBank/DDBJ databases">
        <title>Complete genome sequence of of a novel Thermoleptolyngbya strain isolated from hot springs of Ganzi, Sichuan China.</title>
        <authorList>
            <person name="Tang J."/>
            <person name="Daroch M."/>
            <person name="Li L."/>
            <person name="Waleron K."/>
            <person name="Waleron M."/>
            <person name="Waleron M."/>
        </authorList>
    </citation>
    <scope>NUCLEOTIDE SEQUENCE [LARGE SCALE GENOMIC DNA]</scope>
    <source>
        <strain evidence="1 2">PKUAC-SCTA183</strain>
    </source>
</reference>
<dbReference type="RefSeq" id="WP_172357342.1">
    <property type="nucleotide sequence ID" value="NZ_CP053661.1"/>
</dbReference>
<protein>
    <submittedName>
        <fullName evidence="1">Uncharacterized protein</fullName>
    </submittedName>
</protein>
<evidence type="ECO:0000313" key="2">
    <source>
        <dbReference type="Proteomes" id="UP000505210"/>
    </source>
</evidence>
<evidence type="ECO:0000313" key="1">
    <source>
        <dbReference type="EMBL" id="QKD83528.1"/>
    </source>
</evidence>
<proteinExistence type="predicted"/>